<accession>A0A2M8LTB9</accession>
<dbReference type="GO" id="GO:0008721">
    <property type="term" value="F:D-serine ammonia-lyase activity"/>
    <property type="evidence" value="ECO:0007669"/>
    <property type="project" value="TreeGrafter"/>
</dbReference>
<dbReference type="Proteomes" id="UP000230407">
    <property type="component" value="Unassembled WGS sequence"/>
</dbReference>
<dbReference type="PANTHER" id="PTHR28004">
    <property type="entry name" value="ZGC:162816-RELATED"/>
    <property type="match status" value="1"/>
</dbReference>
<organism evidence="2 3">
    <name type="scientific">Streptomyces carminius</name>
    <dbReference type="NCBI Taxonomy" id="2665496"/>
    <lineage>
        <taxon>Bacteria</taxon>
        <taxon>Bacillati</taxon>
        <taxon>Actinomycetota</taxon>
        <taxon>Actinomycetes</taxon>
        <taxon>Kitasatosporales</taxon>
        <taxon>Streptomycetaceae</taxon>
        <taxon>Streptomyces</taxon>
    </lineage>
</organism>
<comment type="caution">
    <text evidence="2">The sequence shown here is derived from an EMBL/GenBank/DDBJ whole genome shotgun (WGS) entry which is preliminary data.</text>
</comment>
<sequence>MTADPAVDRARYDRATVHLDAPLAVVDLAAFDANATDLVRRAGGKPVRVASKSVRCRALLERALARDGFAGVMSFTLAESLWLARSGCRDVLLAYPSADRAGYAELAGDPELAAAVTVLVDDPAQLALIDAARDGGREEIRVCLELDTSLRLLGGRLRFGARRSPLRSPAELAALARSVVRRPGFRLVGLMAYEGHIAGVGDAVPGRPLRSRAVRLMQSAARRELAGRRAAAVRAVRAVAPDLEFVNGGGTGSVQHTAAEEAVTEVAAGSGLLLPRLFDHYTAFSGRPAALFAQPVVRRPGVGVVTVLGGGYPASGPAGRDRLPVPYLPAGLRYDPAEGPGEVQTPLLGPAADDLLLGDRVWFRHAKAGELCERFAALHLIEGDKVVATVPTYRGEGRTFL</sequence>
<dbReference type="EMBL" id="PGGW01000067">
    <property type="protein sequence ID" value="PJE95203.1"/>
    <property type="molecule type" value="Genomic_DNA"/>
</dbReference>
<reference evidence="2 3" key="1">
    <citation type="submission" date="2017-11" db="EMBL/GenBank/DDBJ databases">
        <title>Streptomyces carmine sp. nov., a novel actinomycete isolated from Sophora alopecuroides in Xinjiang, China.</title>
        <authorList>
            <person name="Wang Y."/>
            <person name="Luo X."/>
            <person name="Wan C."/>
            <person name="Zhang L."/>
        </authorList>
    </citation>
    <scope>NUCLEOTIDE SEQUENCE [LARGE SCALE GENOMIC DNA]</scope>
    <source>
        <strain evidence="2 3">TRM SA0054</strain>
    </source>
</reference>
<keyword evidence="3" id="KW-1185">Reference proteome</keyword>
<dbReference type="GO" id="GO:0036088">
    <property type="term" value="P:D-serine catabolic process"/>
    <property type="evidence" value="ECO:0007669"/>
    <property type="project" value="TreeGrafter"/>
</dbReference>
<dbReference type="Pfam" id="PF01168">
    <property type="entry name" value="Ala_racemase_N"/>
    <property type="match status" value="1"/>
</dbReference>
<protein>
    <submittedName>
        <fullName evidence="2">Alanine racemase</fullName>
    </submittedName>
</protein>
<evidence type="ECO:0000259" key="1">
    <source>
        <dbReference type="Pfam" id="PF01168"/>
    </source>
</evidence>
<dbReference type="PANTHER" id="PTHR28004:SF2">
    <property type="entry name" value="D-SERINE DEHYDRATASE"/>
    <property type="match status" value="1"/>
</dbReference>
<name>A0A2M8LTB9_9ACTN</name>
<dbReference type="SUPFAM" id="SSF51419">
    <property type="entry name" value="PLP-binding barrel"/>
    <property type="match status" value="1"/>
</dbReference>
<feature type="domain" description="Alanine racemase N-terminal" evidence="1">
    <location>
        <begin position="26"/>
        <end position="210"/>
    </location>
</feature>
<proteinExistence type="predicted"/>
<dbReference type="AlphaFoldDB" id="A0A2M8LTB9"/>
<dbReference type="InterPro" id="IPR051466">
    <property type="entry name" value="D-amino_acid_metab_enzyme"/>
</dbReference>
<dbReference type="CDD" id="cd06813">
    <property type="entry name" value="PLPDE_III_DSD_D-TA_like_2"/>
    <property type="match status" value="1"/>
</dbReference>
<evidence type="ECO:0000313" key="2">
    <source>
        <dbReference type="EMBL" id="PJE95203.1"/>
    </source>
</evidence>
<dbReference type="InterPro" id="IPR029066">
    <property type="entry name" value="PLP-binding_barrel"/>
</dbReference>
<dbReference type="FunFam" id="3.20.20.10:FF:000017">
    <property type="entry name" value="Alanine racemase"/>
    <property type="match status" value="1"/>
</dbReference>
<evidence type="ECO:0000313" key="3">
    <source>
        <dbReference type="Proteomes" id="UP000230407"/>
    </source>
</evidence>
<gene>
    <name evidence="2" type="ORF">CUT44_25155</name>
</gene>
<dbReference type="InterPro" id="IPR001608">
    <property type="entry name" value="Ala_racemase_N"/>
</dbReference>
<dbReference type="Gene3D" id="3.20.20.10">
    <property type="entry name" value="Alanine racemase"/>
    <property type="match status" value="1"/>
</dbReference>